<accession>A0AAV2IAT3</accession>
<organism evidence="1 2">
    <name type="scientific">Lymnaea stagnalis</name>
    <name type="common">Great pond snail</name>
    <name type="synonym">Helix stagnalis</name>
    <dbReference type="NCBI Taxonomy" id="6523"/>
    <lineage>
        <taxon>Eukaryota</taxon>
        <taxon>Metazoa</taxon>
        <taxon>Spiralia</taxon>
        <taxon>Lophotrochozoa</taxon>
        <taxon>Mollusca</taxon>
        <taxon>Gastropoda</taxon>
        <taxon>Heterobranchia</taxon>
        <taxon>Euthyneura</taxon>
        <taxon>Panpulmonata</taxon>
        <taxon>Hygrophila</taxon>
        <taxon>Lymnaeoidea</taxon>
        <taxon>Lymnaeidae</taxon>
        <taxon>Lymnaea</taxon>
    </lineage>
</organism>
<protein>
    <submittedName>
        <fullName evidence="1">Uncharacterized protein</fullName>
    </submittedName>
</protein>
<comment type="caution">
    <text evidence="1">The sequence shown here is derived from an EMBL/GenBank/DDBJ whole genome shotgun (WGS) entry which is preliminary data.</text>
</comment>
<evidence type="ECO:0000313" key="2">
    <source>
        <dbReference type="Proteomes" id="UP001497497"/>
    </source>
</evidence>
<dbReference type="EMBL" id="CAXITT010000517">
    <property type="protein sequence ID" value="CAL1542963.1"/>
    <property type="molecule type" value="Genomic_DNA"/>
</dbReference>
<sequence length="204" mass="23035">MAVLKTKKEIEALVDLFLLPNFNPFSGNTDPGTVYQTKINSTWTNIDFEAELEDEECSDEPFDNISKESGLLLARLGNDFLHDMEQQRFQNQNLFTFVANKIKSSLIRLARLTEQSTVSPDILEQERVNAWTTFQGVMESSISGTGVDNLHKLGSFLMCLNGLAGLGSKPRELAKQFALRFLLNNKNRQSAFSNDFKLCEDELD</sequence>
<keyword evidence="2" id="KW-1185">Reference proteome</keyword>
<gene>
    <name evidence="1" type="ORF">GSLYS_00016497001</name>
</gene>
<name>A0AAV2IAT3_LYMST</name>
<proteinExistence type="predicted"/>
<reference evidence="1 2" key="1">
    <citation type="submission" date="2024-04" db="EMBL/GenBank/DDBJ databases">
        <authorList>
            <consortium name="Genoscope - CEA"/>
            <person name="William W."/>
        </authorList>
    </citation>
    <scope>NUCLEOTIDE SEQUENCE [LARGE SCALE GENOMIC DNA]</scope>
</reference>
<dbReference type="Proteomes" id="UP001497497">
    <property type="component" value="Unassembled WGS sequence"/>
</dbReference>
<dbReference type="AlphaFoldDB" id="A0AAV2IAT3"/>
<evidence type="ECO:0000313" key="1">
    <source>
        <dbReference type="EMBL" id="CAL1542963.1"/>
    </source>
</evidence>